<gene>
    <name evidence="11" type="ORF">J8A68_004226</name>
</gene>
<dbReference type="AlphaFoldDB" id="A0A8J5QJI5"/>
<feature type="transmembrane region" description="Helical" evidence="9">
    <location>
        <begin position="454"/>
        <end position="480"/>
    </location>
</feature>
<evidence type="ECO:0000256" key="8">
    <source>
        <dbReference type="ARBA" id="ARBA00023136"/>
    </source>
</evidence>
<feature type="region of interest" description="Disordered" evidence="10">
    <location>
        <begin position="300"/>
        <end position="319"/>
    </location>
</feature>
<dbReference type="OrthoDB" id="1666796at2759"/>
<keyword evidence="8 9" id="KW-0472">Membrane</keyword>
<keyword evidence="5 9" id="KW-0732">Signal</keyword>
<feature type="signal peptide" evidence="9">
    <location>
        <begin position="1"/>
        <end position="17"/>
    </location>
</feature>
<keyword evidence="12" id="KW-1185">Reference proteome</keyword>
<dbReference type="GO" id="GO:0005794">
    <property type="term" value="C:Golgi apparatus"/>
    <property type="evidence" value="ECO:0007669"/>
    <property type="project" value="UniProtKB-SubCell"/>
</dbReference>
<feature type="transmembrane region" description="Helical" evidence="9">
    <location>
        <begin position="264"/>
        <end position="286"/>
    </location>
</feature>
<keyword evidence="4 9" id="KW-0812">Transmembrane</keyword>
<feature type="transmembrane region" description="Helical" evidence="9">
    <location>
        <begin position="336"/>
        <end position="363"/>
    </location>
</feature>
<sequence>MLFVIYLTCFLLQTVHAINLGWNGPHYYQIGEKVDLLVNKIESDTTQLPFSYYNLPFVCPPMNGAKPVHLSLGEILRGDRIWQSGYDLHFGIDVPCNRLCDLRATERHIKKASQLIKNGYVVHWSLDGLPGATTFESSHRNNKYYAAGFPLGFVKNDISYIYNHVMLVIRYHRQKENNNQFAIVGFEVYPKSVINEECPGSSKNYKNFALKYKTGIDGQLNKQKTIIPYTYSVYWREDNSIDYDSRWDLYYENENKQANVHIHWLSFINSIILIFLGSLVVLVVLLKVLKNDIQKDPSTSPLPLHTDHHDHPDSPTSASNRNWKELINEIDRVPHAVLILITLVSGGVQMLIAVVGVITIFVLNSIGSKNTFFNTHEGSFFTFSIFCFIGSGFISSYGGIILYKLFKGDDLNQPYDINKAIILSFLFSATLPSILFIVILFLNFFVWAKDSSSALPFGTIVVLLLLFILLQCPLGIIGGLNGNNHKFNLKKSSLLSPPIDQHDRKFPSTLSPPYTPPTLPHANPTHPANIASTIITYFRRVLIYGLVPFGIVYVELLFIFNSVWLEKTTFYYMYGFLFVTTIMEIIIIAESAIVAIYINLSVYNDPNWHWLSFQVGTSIGWYIYAYSVYYFFTVLNVGDFVSRLLYFFYMALACFVIGITCGSVGVLTGLGFVRRIHRAVEKVD</sequence>
<evidence type="ECO:0000313" key="11">
    <source>
        <dbReference type="EMBL" id="KAG7662216.1"/>
    </source>
</evidence>
<feature type="transmembrane region" description="Helical" evidence="9">
    <location>
        <begin position="644"/>
        <end position="673"/>
    </location>
</feature>
<feature type="transmembrane region" description="Helical" evidence="9">
    <location>
        <begin position="541"/>
        <end position="565"/>
    </location>
</feature>
<dbReference type="GeneID" id="73471026"/>
<dbReference type="PANTHER" id="PTHR10766">
    <property type="entry name" value="TRANSMEMBRANE 9 SUPERFAMILY PROTEIN"/>
    <property type="match status" value="1"/>
</dbReference>
<dbReference type="Proteomes" id="UP000694255">
    <property type="component" value="Unassembled WGS sequence"/>
</dbReference>
<evidence type="ECO:0000313" key="12">
    <source>
        <dbReference type="Proteomes" id="UP000694255"/>
    </source>
</evidence>
<dbReference type="RefSeq" id="XP_049262449.1">
    <property type="nucleotide sequence ID" value="XM_049408163.1"/>
</dbReference>
<dbReference type="PANTHER" id="PTHR10766:SF55">
    <property type="entry name" value="TRANSMEMBRANE 9 SUPERFAMILY MEMBER 4"/>
    <property type="match status" value="1"/>
</dbReference>
<feature type="transmembrane region" description="Helical" evidence="9">
    <location>
        <begin position="610"/>
        <end position="632"/>
    </location>
</feature>
<proteinExistence type="inferred from homology"/>
<protein>
    <recommendedName>
        <fullName evidence="9">Transmembrane 9 superfamily member</fullName>
    </recommendedName>
</protein>
<feature type="transmembrane region" description="Helical" evidence="9">
    <location>
        <begin position="383"/>
        <end position="403"/>
    </location>
</feature>
<accession>A0A8J5QJI5</accession>
<dbReference type="GO" id="GO:0072657">
    <property type="term" value="P:protein localization to membrane"/>
    <property type="evidence" value="ECO:0007669"/>
    <property type="project" value="TreeGrafter"/>
</dbReference>
<dbReference type="InterPro" id="IPR004240">
    <property type="entry name" value="EMP70"/>
</dbReference>
<feature type="chain" id="PRO_5035337517" description="Transmembrane 9 superfamily member" evidence="9">
    <location>
        <begin position="18"/>
        <end position="684"/>
    </location>
</feature>
<evidence type="ECO:0000256" key="7">
    <source>
        <dbReference type="ARBA" id="ARBA00023034"/>
    </source>
</evidence>
<comment type="similarity">
    <text evidence="3 9">Belongs to the nonaspanin (TM9SF) (TC 9.A.2) family.</text>
</comment>
<keyword evidence="6 9" id="KW-1133">Transmembrane helix</keyword>
<reference evidence="11 12" key="1">
    <citation type="journal article" date="2021" name="DNA Res.">
        <title>Genome analysis of Candida subhashii reveals its hybrid nature and dual mitochondrial genome conformations.</title>
        <authorList>
            <person name="Mixao V."/>
            <person name="Hegedusova E."/>
            <person name="Saus E."/>
            <person name="Pryszcz L.P."/>
            <person name="Cillingova A."/>
            <person name="Nosek J."/>
            <person name="Gabaldon T."/>
        </authorList>
    </citation>
    <scope>NUCLEOTIDE SEQUENCE [LARGE SCALE GENOMIC DNA]</scope>
    <source>
        <strain evidence="11 12">CBS 10753</strain>
    </source>
</reference>
<evidence type="ECO:0000256" key="4">
    <source>
        <dbReference type="ARBA" id="ARBA00022692"/>
    </source>
</evidence>
<evidence type="ECO:0000256" key="5">
    <source>
        <dbReference type="ARBA" id="ARBA00022729"/>
    </source>
</evidence>
<dbReference type="GO" id="GO:0016020">
    <property type="term" value="C:membrane"/>
    <property type="evidence" value="ECO:0007669"/>
    <property type="project" value="UniProtKB-SubCell"/>
</dbReference>
<name>A0A8J5QJI5_9ASCO</name>
<feature type="transmembrane region" description="Helical" evidence="9">
    <location>
        <begin position="423"/>
        <end position="448"/>
    </location>
</feature>
<feature type="transmembrane region" description="Helical" evidence="9">
    <location>
        <begin position="571"/>
        <end position="598"/>
    </location>
</feature>
<evidence type="ECO:0000256" key="6">
    <source>
        <dbReference type="ARBA" id="ARBA00022989"/>
    </source>
</evidence>
<organism evidence="11 12">
    <name type="scientific">[Candida] subhashii</name>
    <dbReference type="NCBI Taxonomy" id="561895"/>
    <lineage>
        <taxon>Eukaryota</taxon>
        <taxon>Fungi</taxon>
        <taxon>Dikarya</taxon>
        <taxon>Ascomycota</taxon>
        <taxon>Saccharomycotina</taxon>
        <taxon>Pichiomycetes</taxon>
        <taxon>Debaryomycetaceae</taxon>
        <taxon>Spathaspora</taxon>
    </lineage>
</organism>
<dbReference type="Pfam" id="PF02990">
    <property type="entry name" value="EMP70"/>
    <property type="match status" value="1"/>
</dbReference>
<keyword evidence="7" id="KW-0333">Golgi apparatus</keyword>
<evidence type="ECO:0000256" key="1">
    <source>
        <dbReference type="ARBA" id="ARBA00004141"/>
    </source>
</evidence>
<comment type="caution">
    <text evidence="11">The sequence shown here is derived from an EMBL/GenBank/DDBJ whole genome shotgun (WGS) entry which is preliminary data.</text>
</comment>
<comment type="subcellular location">
    <subcellularLocation>
        <location evidence="2">Golgi apparatus</location>
    </subcellularLocation>
    <subcellularLocation>
        <location evidence="1">Membrane</location>
        <topology evidence="1">Multi-pass membrane protein</topology>
    </subcellularLocation>
</comment>
<evidence type="ECO:0000256" key="2">
    <source>
        <dbReference type="ARBA" id="ARBA00004555"/>
    </source>
</evidence>
<dbReference type="EMBL" id="JAGSYN010000182">
    <property type="protein sequence ID" value="KAG7662216.1"/>
    <property type="molecule type" value="Genomic_DNA"/>
</dbReference>
<evidence type="ECO:0000256" key="10">
    <source>
        <dbReference type="SAM" id="MobiDB-lite"/>
    </source>
</evidence>
<evidence type="ECO:0000256" key="9">
    <source>
        <dbReference type="RuleBase" id="RU363079"/>
    </source>
</evidence>
<evidence type="ECO:0000256" key="3">
    <source>
        <dbReference type="ARBA" id="ARBA00005227"/>
    </source>
</evidence>